<reference evidence="1 2" key="1">
    <citation type="journal article" date="2015" name="Stand. Genomic Sci.">
        <title>High quality draft genome sequence of the moderately halophilic bacterium Pontibacillus yanchengensis Y32(T) and comparison among Pontibacillus genomes.</title>
        <authorList>
            <person name="Huang J."/>
            <person name="Qiao Z.X."/>
            <person name="Tang J.W."/>
            <person name="Wang G."/>
        </authorList>
    </citation>
    <scope>NUCLEOTIDE SEQUENCE [LARGE SCALE GENOMIC DNA]</scope>
    <source>
        <strain evidence="1 2">Y32</strain>
    </source>
</reference>
<accession>A0A0A2TFL9</accession>
<dbReference type="SUPFAM" id="SSF49373">
    <property type="entry name" value="Invasin/intimin cell-adhesion fragments"/>
    <property type="match status" value="1"/>
</dbReference>
<keyword evidence="2" id="KW-1185">Reference proteome</keyword>
<gene>
    <name evidence="1" type="ORF">N782_00070</name>
</gene>
<dbReference type="Gene3D" id="2.60.40.10">
    <property type="entry name" value="Immunoglobulins"/>
    <property type="match status" value="1"/>
</dbReference>
<dbReference type="Proteomes" id="UP000030147">
    <property type="component" value="Unassembled WGS sequence"/>
</dbReference>
<evidence type="ECO:0000313" key="1">
    <source>
        <dbReference type="EMBL" id="KGP74657.1"/>
    </source>
</evidence>
<dbReference type="EMBL" id="AVBF01000001">
    <property type="protein sequence ID" value="KGP74657.1"/>
    <property type="molecule type" value="Genomic_DNA"/>
</dbReference>
<proteinExistence type="predicted"/>
<dbReference type="AlphaFoldDB" id="A0A0A2TFL9"/>
<dbReference type="InterPro" id="IPR013783">
    <property type="entry name" value="Ig-like_fold"/>
</dbReference>
<dbReference type="eggNOG" id="COG5492">
    <property type="taxonomic scope" value="Bacteria"/>
</dbReference>
<dbReference type="InterPro" id="IPR008964">
    <property type="entry name" value="Invasin/intimin_cell_adhesion"/>
</dbReference>
<name>A0A0A2TFL9_9BACI</name>
<protein>
    <submittedName>
        <fullName evidence="1">Uncharacterized protein</fullName>
    </submittedName>
</protein>
<sequence>MLLRISAINATTIEVTFDDGTTQEFTVDELSPNVDNERTVTYDGEEYTVTVEFEEAVATELNVLNTQFPLRDDVVVSYQLLDQYGTEVDADSSDLTVTAYNVTKGESIKAANISTSDDKVQLDLDAAGVELEDEVRVTLLHNDSGVKETVTLPVVAAEAVSEVTLGEPVLDEDVERLPENSEDITLDYSAVDQYGNDVTLENTDDLTFLSSDESVVASSSIEVVQNDDDEWVLSFDTQDVAEAKDVTITALVNATGETSQTTFTVYADASIESADLTKPEESTFAVGDSATLNISAMDQYEDALTNEEIFNQKGDISLTSSNTSVIANDDFTINEDGTVTVDLTGNTAGTTTIFATVGGETAELTVEVESARVPAEIGFVTNPADKLITGAQTPLELTLIDQYGNTVADEANADYNVELAVDQAGLDVVDSNGNVVLDSSSNLTKTVPVENILNGEYTVTSSTTGEYSLTATLQDATDSDAELDSVDTDVEVIADNAEGLSYSVEEFDTLYAEGSADQGYDVPVTVTATDADGNSVAVPTSAIQDIISDDPSVVAVDTGNQEIYGVAEGTATLTVVIQTSDGVKTLTKEVTVSEETPKAQSIAVNSDSISDSETNVEGSLLDNSTELYFTVTDQYGVTNEITPSNYYVTGIEDNSDNSATFDSDSIDISSDDLTITNGEAGVGDKFTITAVTSNGKSVNSTITLTSVTSN</sequence>
<comment type="caution">
    <text evidence="1">The sequence shown here is derived from an EMBL/GenBank/DDBJ whole genome shotgun (WGS) entry which is preliminary data.</text>
</comment>
<evidence type="ECO:0000313" key="2">
    <source>
        <dbReference type="Proteomes" id="UP000030147"/>
    </source>
</evidence>
<organism evidence="1 2">
    <name type="scientific">Pontibacillus yanchengensis Y32</name>
    <dbReference type="NCBI Taxonomy" id="1385514"/>
    <lineage>
        <taxon>Bacteria</taxon>
        <taxon>Bacillati</taxon>
        <taxon>Bacillota</taxon>
        <taxon>Bacilli</taxon>
        <taxon>Bacillales</taxon>
        <taxon>Bacillaceae</taxon>
        <taxon>Pontibacillus</taxon>
    </lineage>
</organism>
<dbReference type="OrthoDB" id="1706086at2"/>
<dbReference type="RefSeq" id="WP_036814958.1">
    <property type="nucleotide sequence ID" value="NZ_AVBF01000001.1"/>
</dbReference>
<dbReference type="STRING" id="1385514.N782_00070"/>